<evidence type="ECO:0000256" key="1">
    <source>
        <dbReference type="SAM" id="MobiDB-lite"/>
    </source>
</evidence>
<protein>
    <recommendedName>
        <fullName evidence="2">YqaJ viral recombinase domain-containing protein</fullName>
    </recommendedName>
</protein>
<dbReference type="InterPro" id="IPR019080">
    <property type="entry name" value="YqaJ_viral_recombinase"/>
</dbReference>
<dbReference type="InterPro" id="IPR011335">
    <property type="entry name" value="Restrct_endonuc-II-like"/>
</dbReference>
<feature type="domain" description="YqaJ viral recombinase" evidence="2">
    <location>
        <begin position="362"/>
        <end position="524"/>
    </location>
</feature>
<evidence type="ECO:0000313" key="3">
    <source>
        <dbReference type="EMBL" id="KAK2550374.1"/>
    </source>
</evidence>
<dbReference type="Gene3D" id="3.90.320.10">
    <property type="match status" value="1"/>
</dbReference>
<dbReference type="AlphaFoldDB" id="A0AAD9PWW5"/>
<keyword evidence="4" id="KW-1185">Reference proteome</keyword>
<evidence type="ECO:0000313" key="4">
    <source>
        <dbReference type="Proteomes" id="UP001249851"/>
    </source>
</evidence>
<dbReference type="Pfam" id="PF09588">
    <property type="entry name" value="YqaJ"/>
    <property type="match status" value="1"/>
</dbReference>
<proteinExistence type="predicted"/>
<accession>A0AAD9PWW5</accession>
<evidence type="ECO:0000259" key="2">
    <source>
        <dbReference type="Pfam" id="PF09588"/>
    </source>
</evidence>
<organism evidence="3 4">
    <name type="scientific">Acropora cervicornis</name>
    <name type="common">Staghorn coral</name>
    <dbReference type="NCBI Taxonomy" id="6130"/>
    <lineage>
        <taxon>Eukaryota</taxon>
        <taxon>Metazoa</taxon>
        <taxon>Cnidaria</taxon>
        <taxon>Anthozoa</taxon>
        <taxon>Hexacorallia</taxon>
        <taxon>Scleractinia</taxon>
        <taxon>Astrocoeniina</taxon>
        <taxon>Acroporidae</taxon>
        <taxon>Acropora</taxon>
    </lineage>
</organism>
<dbReference type="InterPro" id="IPR011604">
    <property type="entry name" value="PDDEXK-like_dom_sf"/>
</dbReference>
<dbReference type="CDD" id="cd22343">
    <property type="entry name" value="PDDEXK_lambda_exonuclease-like"/>
    <property type="match status" value="1"/>
</dbReference>
<reference evidence="3" key="1">
    <citation type="journal article" date="2023" name="G3 (Bethesda)">
        <title>Whole genome assembly and annotation of the endangered Caribbean coral Acropora cervicornis.</title>
        <authorList>
            <person name="Selwyn J.D."/>
            <person name="Vollmer S.V."/>
        </authorList>
    </citation>
    <scope>NUCLEOTIDE SEQUENCE</scope>
    <source>
        <strain evidence="3">K2</strain>
    </source>
</reference>
<gene>
    <name evidence="3" type="ORF">P5673_028887</name>
</gene>
<feature type="region of interest" description="Disordered" evidence="1">
    <location>
        <begin position="222"/>
        <end position="243"/>
    </location>
</feature>
<sequence length="582" mass="66096">ARGISVCNKKKDELVELTEKANEIGLELTFDHESPSEVVNAKLATNDGTIPNPLNLHSDWSNDFSDAPNFSWGDLYCYLINKKGYDQESLKAYKSLEGYRLYWDGHVYNLERNKNIYFEHHIMKFSVKPTEREKTPLGNKPTYDGWIIIHKDGVVLSAHCPCIGGSDGACRHIGAALIELEDTLRQNTVVTCTGEKCAWKRRKRTHNEATNLEDMTFTKPEIGKKKKKAVKPSTRNYDPRPKKAVNNENLVSQFRALLINTVPSAVGLHILPDHGLNEATEAIDEITEQTSTNGVPLTSIHGNPFIQEQPFTLDCISPFKTHPPSVDEIMQKGQGIKRKLNFNESEIDFIEKKTRLQSQQSDWFLYRKGRITASKCKRVASLKPTTSPSKTIKELLVNNTPQSTAMLQGLQNEDNIAEAFINKMDTVEGKKGVTITKCGLFVSKTHGFLGASPDGIITDPEQTTPGVAEFKYIQVKPDETLTDVLLRQHICSKVQHNNAETIQLNKNHKYYFQLYQQMFVTGYHWGVFIAQGTEGGLFYEKVTFTEAFWSPILNKVENFFDKFFVYELAYPRIQLGLERFHY</sequence>
<dbReference type="SUPFAM" id="SSF52980">
    <property type="entry name" value="Restriction endonuclease-like"/>
    <property type="match status" value="1"/>
</dbReference>
<comment type="caution">
    <text evidence="3">The sequence shown here is derived from an EMBL/GenBank/DDBJ whole genome shotgun (WGS) entry which is preliminary data.</text>
</comment>
<dbReference type="Proteomes" id="UP001249851">
    <property type="component" value="Unassembled WGS sequence"/>
</dbReference>
<name>A0AAD9PWW5_ACRCE</name>
<dbReference type="PANTHER" id="PTHR47526:SF3">
    <property type="entry name" value="PHD-TYPE DOMAIN-CONTAINING PROTEIN"/>
    <property type="match status" value="1"/>
</dbReference>
<dbReference type="GO" id="GO:0006281">
    <property type="term" value="P:DNA repair"/>
    <property type="evidence" value="ECO:0007669"/>
    <property type="project" value="UniProtKB-ARBA"/>
</dbReference>
<reference evidence="3" key="2">
    <citation type="journal article" date="2023" name="Science">
        <title>Genomic signatures of disease resistance in endangered staghorn corals.</title>
        <authorList>
            <person name="Vollmer S.V."/>
            <person name="Selwyn J.D."/>
            <person name="Despard B.A."/>
            <person name="Roesel C.L."/>
        </authorList>
    </citation>
    <scope>NUCLEOTIDE SEQUENCE</scope>
    <source>
        <strain evidence="3">K2</strain>
    </source>
</reference>
<dbReference type="EMBL" id="JARQWQ010000111">
    <property type="protein sequence ID" value="KAK2550374.1"/>
    <property type="molecule type" value="Genomic_DNA"/>
</dbReference>
<feature type="non-terminal residue" evidence="3">
    <location>
        <position position="582"/>
    </location>
</feature>
<dbReference type="PANTHER" id="PTHR47526">
    <property type="entry name" value="ATP-DEPENDENT DNA HELICASE"/>
    <property type="match status" value="1"/>
</dbReference>